<dbReference type="RefSeq" id="WP_015756301.1">
    <property type="nucleotide sequence ID" value="NC_013216.1"/>
</dbReference>
<feature type="region of interest" description="Disordered" evidence="1">
    <location>
        <begin position="1"/>
        <end position="43"/>
    </location>
</feature>
<dbReference type="Gene3D" id="3.30.160.170">
    <property type="entry name" value="FlaG-like"/>
    <property type="match status" value="1"/>
</dbReference>
<accession>C8W1D8</accession>
<dbReference type="Proteomes" id="UP000002217">
    <property type="component" value="Chromosome"/>
</dbReference>
<dbReference type="KEGG" id="dae:Dtox_0668"/>
<reference evidence="2 3" key="1">
    <citation type="journal article" date="2009" name="Stand. Genomic Sci.">
        <title>Complete genome sequence of Desulfotomaculum acetoxidans type strain (5575).</title>
        <authorList>
            <person name="Spring S."/>
            <person name="Lapidus A."/>
            <person name="Schroder M."/>
            <person name="Gleim D."/>
            <person name="Sims D."/>
            <person name="Meincke L."/>
            <person name="Glavina Del Rio T."/>
            <person name="Tice H."/>
            <person name="Copeland A."/>
            <person name="Cheng J.F."/>
            <person name="Lucas S."/>
            <person name="Chen F."/>
            <person name="Nolan M."/>
            <person name="Bruce D."/>
            <person name="Goodwin L."/>
            <person name="Pitluck S."/>
            <person name="Ivanova N."/>
            <person name="Mavromatis K."/>
            <person name="Mikhailova N."/>
            <person name="Pati A."/>
            <person name="Chen A."/>
            <person name="Palaniappan K."/>
            <person name="Land M."/>
            <person name="Hauser L."/>
            <person name="Chang Y.J."/>
            <person name="Jeffries C.D."/>
            <person name="Chain P."/>
            <person name="Saunders E."/>
            <person name="Brettin T."/>
            <person name="Detter J.C."/>
            <person name="Goker M."/>
            <person name="Bristow J."/>
            <person name="Eisen J.A."/>
            <person name="Markowitz V."/>
            <person name="Hugenholtz P."/>
            <person name="Kyrpides N.C."/>
            <person name="Klenk H.P."/>
            <person name="Han C."/>
        </authorList>
    </citation>
    <scope>NUCLEOTIDE SEQUENCE [LARGE SCALE GENOMIC DNA]</scope>
    <source>
        <strain evidence="3">ATCC 49208 / DSM 771 / VKM B-1644</strain>
    </source>
</reference>
<proteinExistence type="predicted"/>
<gene>
    <name evidence="2" type="ordered locus">Dtox_0668</name>
</gene>
<dbReference type="InterPro" id="IPR035924">
    <property type="entry name" value="FlaG-like_sf"/>
</dbReference>
<dbReference type="InterPro" id="IPR005186">
    <property type="entry name" value="FlaG"/>
</dbReference>
<sequence>MKVGGGGLEALATQDLTTSLRKTEKSEPIPNADDAVDSSQAQVNPDQLIKAVENLNKTSDLYNQGLQFKVHEETKQLVVQIVNQESGEVIKQIPPEEVLDMEARIGKMVGLIIDKKA</sequence>
<keyword evidence="3" id="KW-1185">Reference proteome</keyword>
<evidence type="ECO:0000256" key="1">
    <source>
        <dbReference type="SAM" id="MobiDB-lite"/>
    </source>
</evidence>
<protein>
    <submittedName>
        <fullName evidence="2">Flagellar protein FlaG protein</fullName>
    </submittedName>
</protein>
<keyword evidence="2" id="KW-0282">Flagellum</keyword>
<keyword evidence="2" id="KW-0966">Cell projection</keyword>
<evidence type="ECO:0000313" key="3">
    <source>
        <dbReference type="Proteomes" id="UP000002217"/>
    </source>
</evidence>
<keyword evidence="2" id="KW-0969">Cilium</keyword>
<dbReference type="eggNOG" id="COG1334">
    <property type="taxonomic scope" value="Bacteria"/>
</dbReference>
<dbReference type="OrthoDB" id="1806891at2"/>
<dbReference type="Pfam" id="PF03646">
    <property type="entry name" value="FlaG"/>
    <property type="match status" value="1"/>
</dbReference>
<evidence type="ECO:0000313" key="2">
    <source>
        <dbReference type="EMBL" id="ACV61583.1"/>
    </source>
</evidence>
<dbReference type="HOGENOM" id="CLU_120910_3_0_9"/>
<dbReference type="AlphaFoldDB" id="C8W1D8"/>
<name>C8W1D8_DESAS</name>
<organism evidence="2 3">
    <name type="scientific">Desulfofarcimen acetoxidans (strain ATCC 49208 / DSM 771 / KCTC 5769 / VKM B-1644 / 5575)</name>
    <name type="common">Desulfotomaculum acetoxidans</name>
    <dbReference type="NCBI Taxonomy" id="485916"/>
    <lineage>
        <taxon>Bacteria</taxon>
        <taxon>Bacillati</taxon>
        <taxon>Bacillota</taxon>
        <taxon>Clostridia</taxon>
        <taxon>Eubacteriales</taxon>
        <taxon>Peptococcaceae</taxon>
        <taxon>Desulfofarcimen</taxon>
    </lineage>
</organism>
<dbReference type="SUPFAM" id="SSF160214">
    <property type="entry name" value="FlaG-like"/>
    <property type="match status" value="1"/>
</dbReference>
<dbReference type="EMBL" id="CP001720">
    <property type="protein sequence ID" value="ACV61583.1"/>
    <property type="molecule type" value="Genomic_DNA"/>
</dbReference>
<dbReference type="PANTHER" id="PTHR37166">
    <property type="entry name" value="PROTEIN FLAG"/>
    <property type="match status" value="1"/>
</dbReference>
<dbReference type="STRING" id="485916.Dtox_0668"/>
<dbReference type="PANTHER" id="PTHR37166:SF1">
    <property type="entry name" value="PROTEIN FLAG"/>
    <property type="match status" value="1"/>
</dbReference>